<sequence length="582" mass="63152">MLAHLHKRHIVAKPGFNRWWIAPASVFIHLCIGSVYAWSMFNPSLIKQLGVVASAADDWHFSSVIWIFSTAIVFLGLAAAIGGKWLEQVGPRATGFLAACLWGGGFLISSLGLYLHELWLIYLGYGVIGGCGLGLAYVTPVSTLIRWFPDRRGMATGIAIMGFGGGAIIGAPLKGYLLALFYEAPTYLGKATDLALITENGRRFVEMAGDKVEVVVATAKDMATMPLLGPEGVYVVGSGSTGAASVFLTLGIVYFVVMVIAAFSFRVPPADWKPAGWNPDPNKKAAKSLITQNHVHIDQALKTPQLYQLWIMLCFNVTAGIGVIGVAKTMITDIFGPSLPSIVDAGFAATYVLMISVFNMAGRFFWSSMSDYIGRQTTYTIFFMLGALLYLSIPFIAMQASINPAVVWLILFYGVTMLIFTMYGGGFATIPAYLADIFGTLHVGGIHGRLLTAWSVAGILGPVLLTHLREQSIYKAIHNLANTVDPNVFLSRFGAPITELDTLIQTSTVSIASLMEIVPAGTMDPTPSLYNTTMYVMASLLIVALISNRMMRPVHTHHHVQNSHSHWWQKQKENKAGSTTAE</sequence>
<name>I1XGX8_METNJ</name>
<dbReference type="Proteomes" id="UP000009144">
    <property type="component" value="Chromosome"/>
</dbReference>
<dbReference type="eggNOG" id="COG2807">
    <property type="taxonomic scope" value="Bacteria"/>
</dbReference>
<dbReference type="InterPro" id="IPR011701">
    <property type="entry name" value="MFS"/>
</dbReference>
<organism evidence="4 5">
    <name type="scientific">Methylophaga nitratireducenticrescens</name>
    <dbReference type="NCBI Taxonomy" id="754476"/>
    <lineage>
        <taxon>Bacteria</taxon>
        <taxon>Pseudomonadati</taxon>
        <taxon>Pseudomonadota</taxon>
        <taxon>Gammaproteobacteria</taxon>
        <taxon>Thiotrichales</taxon>
        <taxon>Piscirickettsiaceae</taxon>
        <taxon>Methylophaga</taxon>
    </lineage>
</organism>
<reference evidence="4 5" key="1">
    <citation type="journal article" date="2012" name="J. Bacteriol.">
        <title>Complete genome sequences of Methylophaga sp. strain JAM1 and Methylophaga sp. strain JAM7.</title>
        <authorList>
            <person name="Villeneuve C."/>
            <person name="Martineau C."/>
            <person name="Mauffrey F."/>
            <person name="Villemur R."/>
        </authorList>
    </citation>
    <scope>NUCLEOTIDE SEQUENCE [LARGE SCALE GENOMIC DNA]</scope>
    <source>
        <strain evidence="4 5">JAM1</strain>
    </source>
</reference>
<dbReference type="AlphaFoldDB" id="I1XGX8"/>
<dbReference type="KEGG" id="mej:Q7A_802"/>
<keyword evidence="1" id="KW-0812">Transmembrane</keyword>
<protein>
    <submittedName>
        <fullName evidence="4">Permease</fullName>
    </submittedName>
</protein>
<dbReference type="OrthoDB" id="9793415at2"/>
<evidence type="ECO:0000256" key="1">
    <source>
        <dbReference type="ARBA" id="ARBA00022692"/>
    </source>
</evidence>
<dbReference type="STRING" id="754476.Q7A_802"/>
<evidence type="ECO:0000256" key="2">
    <source>
        <dbReference type="ARBA" id="ARBA00022989"/>
    </source>
</evidence>
<dbReference type="PATRIC" id="fig|754476.3.peg.791"/>
<accession>I1XGX8</accession>
<dbReference type="PANTHER" id="PTHR11360:SF317">
    <property type="entry name" value="MAJOR FACILITATOR SUPERFAMILY (MFS) PROFILE DOMAIN-CONTAINING PROTEIN-RELATED"/>
    <property type="match status" value="1"/>
</dbReference>
<dbReference type="Pfam" id="PF07690">
    <property type="entry name" value="MFS_1"/>
    <property type="match status" value="2"/>
</dbReference>
<evidence type="ECO:0000256" key="3">
    <source>
        <dbReference type="ARBA" id="ARBA00023136"/>
    </source>
</evidence>
<dbReference type="PANTHER" id="PTHR11360">
    <property type="entry name" value="MONOCARBOXYLATE TRANSPORTER"/>
    <property type="match status" value="1"/>
</dbReference>
<dbReference type="SUPFAM" id="SSF103473">
    <property type="entry name" value="MFS general substrate transporter"/>
    <property type="match status" value="1"/>
</dbReference>
<dbReference type="Gene3D" id="1.20.1250.20">
    <property type="entry name" value="MFS general substrate transporter like domains"/>
    <property type="match status" value="2"/>
</dbReference>
<reference evidence="4 5" key="2">
    <citation type="journal article" date="2013" name="Int. J. Syst. Evol. Microbiol.">
        <title>Methylophaga nitratireducenticrescens sp. nov. and Methylophaga frappieri sp. nov., isolated from the biofilm of the methanol-fed denitrification system treating the seawater at the Montreal Biodome.</title>
        <authorList>
            <person name="Villeneuve C."/>
            <person name="Martineau C."/>
            <person name="Mauffrey F."/>
            <person name="Villemur R."/>
        </authorList>
    </citation>
    <scope>NUCLEOTIDE SEQUENCE [LARGE SCALE GENOMIC DNA]</scope>
    <source>
        <strain evidence="4 5">JAM1</strain>
    </source>
</reference>
<proteinExistence type="predicted"/>
<keyword evidence="2" id="KW-1133">Transmembrane helix</keyword>
<evidence type="ECO:0000313" key="5">
    <source>
        <dbReference type="Proteomes" id="UP000009144"/>
    </source>
</evidence>
<dbReference type="EMBL" id="CP003390">
    <property type="protein sequence ID" value="AFI83647.1"/>
    <property type="molecule type" value="Genomic_DNA"/>
</dbReference>
<dbReference type="GO" id="GO:0022857">
    <property type="term" value="F:transmembrane transporter activity"/>
    <property type="evidence" value="ECO:0007669"/>
    <property type="project" value="InterPro"/>
</dbReference>
<dbReference type="InterPro" id="IPR036259">
    <property type="entry name" value="MFS_trans_sf"/>
</dbReference>
<evidence type="ECO:0000313" key="4">
    <source>
        <dbReference type="EMBL" id="AFI83647.1"/>
    </source>
</evidence>
<dbReference type="CDD" id="cd17353">
    <property type="entry name" value="MFS_OFA_like"/>
    <property type="match status" value="1"/>
</dbReference>
<dbReference type="HOGENOM" id="CLU_001265_59_7_6"/>
<keyword evidence="5" id="KW-1185">Reference proteome</keyword>
<keyword evidence="3" id="KW-0472">Membrane</keyword>
<dbReference type="RefSeq" id="WP_014706022.1">
    <property type="nucleotide sequence ID" value="NC_017857.3"/>
</dbReference>
<gene>
    <name evidence="4" type="ordered locus">Q7A_802</name>
</gene>
<dbReference type="InterPro" id="IPR050327">
    <property type="entry name" value="Proton-linked_MCT"/>
</dbReference>